<reference evidence="3" key="1">
    <citation type="journal article" date="2019" name="Int. J. Syst. Evol. Microbiol.">
        <title>The Global Catalogue of Microorganisms (GCM) 10K type strain sequencing project: providing services to taxonomists for standard genome sequencing and annotation.</title>
        <authorList>
            <consortium name="The Broad Institute Genomics Platform"/>
            <consortium name="The Broad Institute Genome Sequencing Center for Infectious Disease"/>
            <person name="Wu L."/>
            <person name="Ma J."/>
        </authorList>
    </citation>
    <scope>NUCLEOTIDE SEQUENCE [LARGE SCALE GENOMIC DNA]</scope>
    <source>
        <strain evidence="3">JCM 4253</strain>
    </source>
</reference>
<feature type="region of interest" description="Disordered" evidence="1">
    <location>
        <begin position="31"/>
        <end position="50"/>
    </location>
</feature>
<dbReference type="EMBL" id="BNBF01000003">
    <property type="protein sequence ID" value="GHG39878.1"/>
    <property type="molecule type" value="Genomic_DNA"/>
</dbReference>
<sequence>MVYDLAFDIARTRMDTWAAWEHVSRAAEHAIPAPATVAEEAGAGSQRETR</sequence>
<gene>
    <name evidence="2" type="ORF">GCM10018980_13700</name>
</gene>
<organism evidence="2 3">
    <name type="scientific">Streptomyces capoamus</name>
    <dbReference type="NCBI Taxonomy" id="68183"/>
    <lineage>
        <taxon>Bacteria</taxon>
        <taxon>Bacillati</taxon>
        <taxon>Actinomycetota</taxon>
        <taxon>Actinomycetes</taxon>
        <taxon>Kitasatosporales</taxon>
        <taxon>Streptomycetaceae</taxon>
        <taxon>Streptomyces</taxon>
    </lineage>
</organism>
<dbReference type="Proteomes" id="UP000619355">
    <property type="component" value="Unassembled WGS sequence"/>
</dbReference>
<dbReference type="AlphaFoldDB" id="A0A919EUK9"/>
<proteinExistence type="predicted"/>
<evidence type="ECO:0000313" key="3">
    <source>
        <dbReference type="Proteomes" id="UP000619355"/>
    </source>
</evidence>
<accession>A0A919EUK9</accession>
<evidence type="ECO:0000313" key="2">
    <source>
        <dbReference type="EMBL" id="GHG39878.1"/>
    </source>
</evidence>
<name>A0A919EUK9_9ACTN</name>
<protein>
    <submittedName>
        <fullName evidence="2">Uncharacterized protein</fullName>
    </submittedName>
</protein>
<comment type="caution">
    <text evidence="2">The sequence shown here is derived from an EMBL/GenBank/DDBJ whole genome shotgun (WGS) entry which is preliminary data.</text>
</comment>
<evidence type="ECO:0000256" key="1">
    <source>
        <dbReference type="SAM" id="MobiDB-lite"/>
    </source>
</evidence>
<keyword evidence="3" id="KW-1185">Reference proteome</keyword>